<dbReference type="Pfam" id="PF14200">
    <property type="entry name" value="RicinB_lectin_2"/>
    <property type="match status" value="1"/>
</dbReference>
<evidence type="ECO:0008006" key="6">
    <source>
        <dbReference type="Google" id="ProtNLM"/>
    </source>
</evidence>
<dbReference type="CDD" id="cd00161">
    <property type="entry name" value="beta-trefoil_Ricin-like"/>
    <property type="match status" value="1"/>
</dbReference>
<dbReference type="GO" id="GO:0006508">
    <property type="term" value="P:proteolysis"/>
    <property type="evidence" value="ECO:0007669"/>
    <property type="project" value="InterPro"/>
</dbReference>
<dbReference type="GO" id="GO:0008233">
    <property type="term" value="F:peptidase activity"/>
    <property type="evidence" value="ECO:0007669"/>
    <property type="project" value="InterPro"/>
</dbReference>
<evidence type="ECO:0000259" key="3">
    <source>
        <dbReference type="Pfam" id="PF14200"/>
    </source>
</evidence>
<dbReference type="PANTHER" id="PTHR41775:SF1">
    <property type="entry name" value="PEPTIDASE M6-LIKE DOMAIN-CONTAINING PROTEIN"/>
    <property type="match status" value="1"/>
</dbReference>
<feature type="domain" description="Ricin B lectin" evidence="3">
    <location>
        <begin position="558"/>
        <end position="613"/>
    </location>
</feature>
<keyword evidence="5" id="KW-1185">Reference proteome</keyword>
<dbReference type="SUPFAM" id="SSF50370">
    <property type="entry name" value="Ricin B-like lectins"/>
    <property type="match status" value="1"/>
</dbReference>
<evidence type="ECO:0000313" key="5">
    <source>
        <dbReference type="Proteomes" id="UP001280581"/>
    </source>
</evidence>
<feature type="region of interest" description="Disordered" evidence="1">
    <location>
        <begin position="406"/>
        <end position="435"/>
    </location>
</feature>
<proteinExistence type="predicted"/>
<dbReference type="AlphaFoldDB" id="A0AAN6M7H1"/>
<evidence type="ECO:0000256" key="1">
    <source>
        <dbReference type="SAM" id="MobiDB-lite"/>
    </source>
</evidence>
<dbReference type="PROSITE" id="PS50231">
    <property type="entry name" value="RICIN_B_LECTIN"/>
    <property type="match status" value="1"/>
</dbReference>
<dbReference type="Pfam" id="PF05547">
    <property type="entry name" value="Peptidase_M6"/>
    <property type="match status" value="1"/>
</dbReference>
<name>A0AAN6M7H1_9PLEO</name>
<evidence type="ECO:0000313" key="4">
    <source>
        <dbReference type="EMBL" id="KAK3217228.1"/>
    </source>
</evidence>
<gene>
    <name evidence="4" type="ORF">GRF29_1g2317844</name>
</gene>
<dbReference type="Gene3D" id="2.80.10.50">
    <property type="match status" value="1"/>
</dbReference>
<comment type="caution">
    <text evidence="4">The sequence shown here is derived from an EMBL/GenBank/DDBJ whole genome shotgun (WGS) entry which is preliminary data.</text>
</comment>
<feature type="domain" description="Peptidase M6-like" evidence="2">
    <location>
        <begin position="111"/>
        <end position="314"/>
    </location>
</feature>
<dbReference type="InterPro" id="IPR008757">
    <property type="entry name" value="Peptidase_M6-like_domain"/>
</dbReference>
<protein>
    <recommendedName>
        <fullName evidence="6">M6 metalloprotease</fullName>
    </recommendedName>
</protein>
<organism evidence="4 5">
    <name type="scientific">Pseudopithomyces chartarum</name>
    <dbReference type="NCBI Taxonomy" id="1892770"/>
    <lineage>
        <taxon>Eukaryota</taxon>
        <taxon>Fungi</taxon>
        <taxon>Dikarya</taxon>
        <taxon>Ascomycota</taxon>
        <taxon>Pezizomycotina</taxon>
        <taxon>Dothideomycetes</taxon>
        <taxon>Pleosporomycetidae</taxon>
        <taxon>Pleosporales</taxon>
        <taxon>Massarineae</taxon>
        <taxon>Didymosphaeriaceae</taxon>
        <taxon>Pseudopithomyces</taxon>
    </lineage>
</organism>
<dbReference type="InterPro" id="IPR035992">
    <property type="entry name" value="Ricin_B-like_lectins"/>
</dbReference>
<reference evidence="4 5" key="1">
    <citation type="submission" date="2021-02" db="EMBL/GenBank/DDBJ databases">
        <title>Genome assembly of Pseudopithomyces chartarum.</title>
        <authorList>
            <person name="Jauregui R."/>
            <person name="Singh J."/>
            <person name="Voisey C."/>
        </authorList>
    </citation>
    <scope>NUCLEOTIDE SEQUENCE [LARGE SCALE GENOMIC DNA]</scope>
    <source>
        <strain evidence="4 5">AGR01</strain>
    </source>
</reference>
<accession>A0AAN6M7H1</accession>
<dbReference type="InterPro" id="IPR000772">
    <property type="entry name" value="Ricin_B_lectin"/>
</dbReference>
<feature type="compositionally biased region" description="Polar residues" evidence="1">
    <location>
        <begin position="413"/>
        <end position="435"/>
    </location>
</feature>
<dbReference type="PANTHER" id="PTHR41775">
    <property type="entry name" value="SECRETED PROTEIN-RELATED"/>
    <property type="match status" value="1"/>
</dbReference>
<evidence type="ECO:0000259" key="2">
    <source>
        <dbReference type="Pfam" id="PF05547"/>
    </source>
</evidence>
<dbReference type="EMBL" id="WVTA01000001">
    <property type="protein sequence ID" value="KAK3217228.1"/>
    <property type="molecule type" value="Genomic_DNA"/>
</dbReference>
<sequence>MAPRHHEAPCFVSPHPNLLRKLKAQASQFNVQLAGNAPKVQPLESHFSRPKVPGLNDGTIFAPAHFKKPTSAMAMSKAALERAPLRGPIRVAVILCEFQDVKMMSGTKERMEDLFFSTDKLSTGSVTEYYKEVSNGKVAFTGEVFGPYTMSQTMSYYANNEFGWHEPGPNVRDMAGEALNAVRAEAGTADWKVYDNDGNGYIDAFICIHAGQAADETGQASDIWSMKWVLRDEEEINGTKVYGFLTVSEDAKCGVCAHEIGHLVFGWPDLYDTDNSSAGIGNWCLMSAGSWGGGGLRPVHPSAWCKASQDWIDTSVETENREVTLSDVKSSFTALRLWKNGEISPEYFLVENRQLNGFDASLPGSGLIVWHVDDSVDSNTDENHPLLRIMQADGLQELERKIDFGDAGDPFPGTTNKSTFNAISRPNSKSYNGQDTSVSITNIPASAQEMTFNIAVAPVANVGPETSAFNKKTWYRLKNTFDPSSYSLDVMNDNDIESTGNVELARVGNFSGQHWQIKFIGNETYTLRSMFLGANRQLDVAGSGKKTPMLRTTTREYTQQWRIIPWGDGTWRIENVYKGKFLCLDTVDEGTTVLLSKVEEGRPTQRWTVEPISDITDSSFD</sequence>
<dbReference type="NCBIfam" id="TIGR03296">
    <property type="entry name" value="M6dom_TIGR03296"/>
    <property type="match status" value="1"/>
</dbReference>
<dbReference type="Proteomes" id="UP001280581">
    <property type="component" value="Unassembled WGS sequence"/>
</dbReference>
<dbReference type="SUPFAM" id="SSF55486">
    <property type="entry name" value="Metalloproteases ('zincins'), catalytic domain"/>
    <property type="match status" value="1"/>
</dbReference>